<reference evidence="1 2" key="1">
    <citation type="journal article" date="2022" name="Allergy">
        <title>Genome assembly and annotation of Periplaneta americana reveal a comprehensive cockroach allergen profile.</title>
        <authorList>
            <person name="Wang L."/>
            <person name="Xiong Q."/>
            <person name="Saelim N."/>
            <person name="Wang L."/>
            <person name="Nong W."/>
            <person name="Wan A.T."/>
            <person name="Shi M."/>
            <person name="Liu X."/>
            <person name="Cao Q."/>
            <person name="Hui J.H.L."/>
            <person name="Sookrung N."/>
            <person name="Leung T.F."/>
            <person name="Tungtrongchitr A."/>
            <person name="Tsui S.K.W."/>
        </authorList>
    </citation>
    <scope>NUCLEOTIDE SEQUENCE [LARGE SCALE GENOMIC DNA]</scope>
    <source>
        <strain evidence="1">PWHHKU_190912</strain>
    </source>
</reference>
<dbReference type="Proteomes" id="UP001148838">
    <property type="component" value="Unassembled WGS sequence"/>
</dbReference>
<gene>
    <name evidence="1" type="ORF">ANN_22536</name>
</gene>
<dbReference type="PANTHER" id="PTHR47326">
    <property type="entry name" value="TRANSPOSABLE ELEMENT TC3 TRANSPOSASE-LIKE PROTEIN"/>
    <property type="match status" value="1"/>
</dbReference>
<evidence type="ECO:0000313" key="1">
    <source>
        <dbReference type="EMBL" id="KAJ4430323.1"/>
    </source>
</evidence>
<protein>
    <submittedName>
        <fullName evidence="1">Uncharacterized protein</fullName>
    </submittedName>
</protein>
<comment type="caution">
    <text evidence="1">The sequence shown here is derived from an EMBL/GenBank/DDBJ whole genome shotgun (WGS) entry which is preliminary data.</text>
</comment>
<sequence>MPHHAVCEVNELLLLHIAQNVDSNVTSFIAISDLDSHLTSAAYEQRVFFYGAYVKYSSAKRRQREFEHRFACVRIPSTIHDLANKVRRTESFLNKKRVQQCHVLRKEKLDAVGAQLEHSPRKSLRRLAQEVNISKTSAFVATKLLKLKPFRITVVHALQPEDPVSRVNYCNWFVQSVHNGDVDPLLTFFTDEAWFHLQVTFQLRTIGTGLPKIPILFMKFLTTQQRLGFGVHLNETELLIGINTGSSPTKANRNPFAALNPQGYKCSIICFLGTNGVVYLRNWLSRHASIRRNTAVEDSTSHSEIFIFFNVVHNINTHSTGISTKAIVTTEPTISVTQYRRLNPSEQNSWLPCARCERLGNADLLPWSVVGLLMDGFITLSSMTLHINVCDESATVPDESVDHRKYDVLPRLIEGYDAKDILIPMRRGSSTP</sequence>
<accession>A0ABQ8S8N6</accession>
<dbReference type="EMBL" id="JAJSOF020000033">
    <property type="protein sequence ID" value="KAJ4430323.1"/>
    <property type="molecule type" value="Genomic_DNA"/>
</dbReference>
<evidence type="ECO:0000313" key="2">
    <source>
        <dbReference type="Proteomes" id="UP001148838"/>
    </source>
</evidence>
<dbReference type="PANTHER" id="PTHR47326:SF1">
    <property type="entry name" value="HTH PSQ-TYPE DOMAIN-CONTAINING PROTEIN"/>
    <property type="match status" value="1"/>
</dbReference>
<proteinExistence type="predicted"/>
<name>A0ABQ8S8N6_PERAM</name>
<keyword evidence="2" id="KW-1185">Reference proteome</keyword>
<organism evidence="1 2">
    <name type="scientific">Periplaneta americana</name>
    <name type="common">American cockroach</name>
    <name type="synonym">Blatta americana</name>
    <dbReference type="NCBI Taxonomy" id="6978"/>
    <lineage>
        <taxon>Eukaryota</taxon>
        <taxon>Metazoa</taxon>
        <taxon>Ecdysozoa</taxon>
        <taxon>Arthropoda</taxon>
        <taxon>Hexapoda</taxon>
        <taxon>Insecta</taxon>
        <taxon>Pterygota</taxon>
        <taxon>Neoptera</taxon>
        <taxon>Polyneoptera</taxon>
        <taxon>Dictyoptera</taxon>
        <taxon>Blattodea</taxon>
        <taxon>Blattoidea</taxon>
        <taxon>Blattidae</taxon>
        <taxon>Blattinae</taxon>
        <taxon>Periplaneta</taxon>
    </lineage>
</organism>